<accession>A0ABT8KT35</accession>
<evidence type="ECO:0000256" key="2">
    <source>
        <dbReference type="ARBA" id="ARBA00005013"/>
    </source>
</evidence>
<evidence type="ECO:0000313" key="8">
    <source>
        <dbReference type="EMBL" id="MDN5203563.1"/>
    </source>
</evidence>
<dbReference type="SMART" id="SM00905">
    <property type="entry name" value="FolB"/>
    <property type="match status" value="1"/>
</dbReference>
<dbReference type="InterPro" id="IPR006156">
    <property type="entry name" value="Dihydroneopterin_aldolase"/>
</dbReference>
<dbReference type="EMBL" id="JAUJEA010000007">
    <property type="protein sequence ID" value="MDN5203563.1"/>
    <property type="molecule type" value="Genomic_DNA"/>
</dbReference>
<dbReference type="Gene3D" id="3.30.1130.10">
    <property type="match status" value="1"/>
</dbReference>
<dbReference type="Pfam" id="PF02152">
    <property type="entry name" value="FolB"/>
    <property type="match status" value="1"/>
</dbReference>
<comment type="pathway">
    <text evidence="2 6">Cofactor biosynthesis; tetrahydrofolate biosynthesis; 2-amino-4-hydroxy-6-hydroxymethyl-7,8-dihydropteridine diphosphate from 7,8-dihydroneopterin triphosphate: step 3/4.</text>
</comment>
<evidence type="ECO:0000256" key="5">
    <source>
        <dbReference type="ARBA" id="ARBA00023239"/>
    </source>
</evidence>
<evidence type="ECO:0000256" key="3">
    <source>
        <dbReference type="ARBA" id="ARBA00005708"/>
    </source>
</evidence>
<evidence type="ECO:0000256" key="6">
    <source>
        <dbReference type="RuleBase" id="RU362079"/>
    </source>
</evidence>
<dbReference type="EC" id="4.1.2.25" evidence="6"/>
<dbReference type="NCBIfam" id="TIGR00526">
    <property type="entry name" value="folB_dom"/>
    <property type="match status" value="1"/>
</dbReference>
<dbReference type="InterPro" id="IPR006157">
    <property type="entry name" value="FolB_dom"/>
</dbReference>
<dbReference type="Proteomes" id="UP001172082">
    <property type="component" value="Unassembled WGS sequence"/>
</dbReference>
<comment type="caution">
    <text evidence="8">The sequence shown here is derived from an EMBL/GenBank/DDBJ whole genome shotgun (WGS) entry which is preliminary data.</text>
</comment>
<comment type="similarity">
    <text evidence="3 6">Belongs to the DHNA family.</text>
</comment>
<evidence type="ECO:0000256" key="1">
    <source>
        <dbReference type="ARBA" id="ARBA00001353"/>
    </source>
</evidence>
<gene>
    <name evidence="8" type="primary">folB</name>
    <name evidence="8" type="ORF">QQ008_19400</name>
</gene>
<name>A0ABT8KT35_9BACT</name>
<comment type="catalytic activity">
    <reaction evidence="1 6">
        <text>7,8-dihydroneopterin = 6-hydroxymethyl-7,8-dihydropterin + glycolaldehyde</text>
        <dbReference type="Rhea" id="RHEA:10540"/>
        <dbReference type="ChEBI" id="CHEBI:17001"/>
        <dbReference type="ChEBI" id="CHEBI:17071"/>
        <dbReference type="ChEBI" id="CHEBI:44841"/>
        <dbReference type="EC" id="4.1.2.25"/>
    </reaction>
</comment>
<dbReference type="RefSeq" id="WP_346753584.1">
    <property type="nucleotide sequence ID" value="NZ_JAUJEA010000007.1"/>
</dbReference>
<comment type="function">
    <text evidence="6">Catalyzes the conversion of 7,8-dihydroneopterin to 6-hydroxymethyl-7,8-dihydropterin.</text>
</comment>
<reference evidence="8" key="1">
    <citation type="submission" date="2023-06" db="EMBL/GenBank/DDBJ databases">
        <title>Genomic of Parafulvivirga corallium.</title>
        <authorList>
            <person name="Wang G."/>
        </authorList>
    </citation>
    <scope>NUCLEOTIDE SEQUENCE</scope>
    <source>
        <strain evidence="8">BMA10</strain>
    </source>
</reference>
<evidence type="ECO:0000259" key="7">
    <source>
        <dbReference type="SMART" id="SM00905"/>
    </source>
</evidence>
<proteinExistence type="inferred from homology"/>
<sequence>MDVVSLEGLEFFAYHGYYDEEQKVGNKYAVDIRVMSDFHKAAEDDSLSETVDYEKLYKIVEKEMRISSRLLENIGERICHSVFERYPQIHKIEVSISKFNPPIGGVCTRAKITLKRSRQP</sequence>
<organism evidence="8 9">
    <name type="scientific">Splendidivirga corallicola</name>
    <dbReference type="NCBI Taxonomy" id="3051826"/>
    <lineage>
        <taxon>Bacteria</taxon>
        <taxon>Pseudomonadati</taxon>
        <taxon>Bacteroidota</taxon>
        <taxon>Cytophagia</taxon>
        <taxon>Cytophagales</taxon>
        <taxon>Splendidivirgaceae</taxon>
        <taxon>Splendidivirga</taxon>
    </lineage>
</organism>
<dbReference type="PANTHER" id="PTHR42844:SF1">
    <property type="entry name" value="DIHYDRONEOPTERIN ALDOLASE 1-RELATED"/>
    <property type="match status" value="1"/>
</dbReference>
<evidence type="ECO:0000256" key="4">
    <source>
        <dbReference type="ARBA" id="ARBA00022909"/>
    </source>
</evidence>
<dbReference type="InterPro" id="IPR043133">
    <property type="entry name" value="GTP-CH-I_C/QueF"/>
</dbReference>
<keyword evidence="5 6" id="KW-0456">Lyase</keyword>
<dbReference type="GO" id="GO:0004150">
    <property type="term" value="F:dihydroneopterin aldolase activity"/>
    <property type="evidence" value="ECO:0007669"/>
    <property type="project" value="UniProtKB-EC"/>
</dbReference>
<feature type="domain" description="Dihydroneopterin aldolase/epimerase" evidence="7">
    <location>
        <begin position="4"/>
        <end position="116"/>
    </location>
</feature>
<dbReference type="PANTHER" id="PTHR42844">
    <property type="entry name" value="DIHYDRONEOPTERIN ALDOLASE 1-RELATED"/>
    <property type="match status" value="1"/>
</dbReference>
<dbReference type="SUPFAM" id="SSF55620">
    <property type="entry name" value="Tetrahydrobiopterin biosynthesis enzymes-like"/>
    <property type="match status" value="1"/>
</dbReference>
<protein>
    <recommendedName>
        <fullName evidence="6">7,8-dihydroneopterin aldolase</fullName>
        <ecNumber evidence="6">4.1.2.25</ecNumber>
    </recommendedName>
</protein>
<keyword evidence="9" id="KW-1185">Reference proteome</keyword>
<dbReference type="NCBIfam" id="TIGR00525">
    <property type="entry name" value="folB"/>
    <property type="match status" value="1"/>
</dbReference>
<keyword evidence="4 6" id="KW-0289">Folate biosynthesis</keyword>
<evidence type="ECO:0000313" key="9">
    <source>
        <dbReference type="Proteomes" id="UP001172082"/>
    </source>
</evidence>